<protein>
    <submittedName>
        <fullName evidence="2">Uncharacterized protein</fullName>
    </submittedName>
</protein>
<dbReference type="Proteomes" id="UP000530571">
    <property type="component" value="Unassembled WGS sequence"/>
</dbReference>
<keyword evidence="1" id="KW-0732">Signal</keyword>
<gene>
    <name evidence="2" type="ORF">GGR30_003394</name>
</gene>
<reference evidence="2 3" key="1">
    <citation type="submission" date="2020-08" db="EMBL/GenBank/DDBJ databases">
        <title>Genomic Encyclopedia of Type Strains, Phase IV (KMG-IV): sequencing the most valuable type-strain genomes for metagenomic binning, comparative biology and taxonomic classification.</title>
        <authorList>
            <person name="Goeker M."/>
        </authorList>
    </citation>
    <scope>NUCLEOTIDE SEQUENCE [LARGE SCALE GENOMIC DNA]</scope>
    <source>
        <strain evidence="2 3">DSM 28101</strain>
    </source>
</reference>
<evidence type="ECO:0000256" key="1">
    <source>
        <dbReference type="SAM" id="SignalP"/>
    </source>
</evidence>
<comment type="caution">
    <text evidence="2">The sequence shown here is derived from an EMBL/GenBank/DDBJ whole genome shotgun (WGS) entry which is preliminary data.</text>
</comment>
<sequence>MHLANSVTLSLVCLSFWSAPALAFDPNGWCLPADACMGSMKPISDFGYDDCEGTCRLGAPVEVVGMNATLFDRTCKGDWGANTERVLFIEIGGPDSNQTAFMLTNSGIEELKRCL</sequence>
<organism evidence="2 3">
    <name type="scientific">Martelella radicis</name>
    <dbReference type="NCBI Taxonomy" id="1397476"/>
    <lineage>
        <taxon>Bacteria</taxon>
        <taxon>Pseudomonadati</taxon>
        <taxon>Pseudomonadota</taxon>
        <taxon>Alphaproteobacteria</taxon>
        <taxon>Hyphomicrobiales</taxon>
        <taxon>Aurantimonadaceae</taxon>
        <taxon>Martelella</taxon>
    </lineage>
</organism>
<feature type="chain" id="PRO_5031026261" evidence="1">
    <location>
        <begin position="24"/>
        <end position="115"/>
    </location>
</feature>
<evidence type="ECO:0000313" key="2">
    <source>
        <dbReference type="EMBL" id="MBB4123449.1"/>
    </source>
</evidence>
<dbReference type="EMBL" id="JACIDZ010000012">
    <property type="protein sequence ID" value="MBB4123449.1"/>
    <property type="molecule type" value="Genomic_DNA"/>
</dbReference>
<accession>A0A7W6KLD0</accession>
<feature type="signal peptide" evidence="1">
    <location>
        <begin position="1"/>
        <end position="23"/>
    </location>
</feature>
<dbReference type="RefSeq" id="WP_183488461.1">
    <property type="nucleotide sequence ID" value="NZ_JACIDZ010000012.1"/>
</dbReference>
<name>A0A7W6KLD0_9HYPH</name>
<keyword evidence="3" id="KW-1185">Reference proteome</keyword>
<dbReference type="AlphaFoldDB" id="A0A7W6KLD0"/>
<proteinExistence type="predicted"/>
<evidence type="ECO:0000313" key="3">
    <source>
        <dbReference type="Proteomes" id="UP000530571"/>
    </source>
</evidence>